<gene>
    <name evidence="1" type="ORF">D5071_01400</name>
</gene>
<evidence type="ECO:0000313" key="2">
    <source>
        <dbReference type="Proteomes" id="UP000283655"/>
    </source>
</evidence>
<proteinExistence type="predicted"/>
<sequence length="82" mass="9114">MRWPPLLTPVTYLCKLLGIHAVAAFTQLELFRVYGTEGTTKTIMNQERIEVEDAKSCSHSGIGSTQDYFYRQRASCAAGDLG</sequence>
<dbReference type="AlphaFoldDB" id="A0A419B1L9"/>
<name>A0A419B1L9_PECCA</name>
<dbReference type="EMBL" id="QZDH01000004">
    <property type="protein sequence ID" value="RJL55176.1"/>
    <property type="molecule type" value="Genomic_DNA"/>
</dbReference>
<accession>A0A419B1L9</accession>
<evidence type="ECO:0000313" key="1">
    <source>
        <dbReference type="EMBL" id="RJL55176.1"/>
    </source>
</evidence>
<reference evidence="1 2" key="1">
    <citation type="submission" date="2018-09" db="EMBL/GenBank/DDBJ databases">
        <title>Phylogenetic diversity of Pectobacterium and Dickeya strains causing blackleg disease of potato in Morocco.</title>
        <authorList>
            <person name="Oulghazi S."/>
            <person name="Moumni M."/>
            <person name="Faure D."/>
        </authorList>
    </citation>
    <scope>NUCLEOTIDE SEQUENCE [LARGE SCALE GENOMIC DNA]</scope>
    <source>
        <strain evidence="1 2">S1.15.11.2D</strain>
    </source>
</reference>
<dbReference type="Proteomes" id="UP000283655">
    <property type="component" value="Unassembled WGS sequence"/>
</dbReference>
<organism evidence="1 2">
    <name type="scientific">Pectobacterium carotovorum</name>
    <name type="common">Erwinia carotovora</name>
    <dbReference type="NCBI Taxonomy" id="554"/>
    <lineage>
        <taxon>Bacteria</taxon>
        <taxon>Pseudomonadati</taxon>
        <taxon>Pseudomonadota</taxon>
        <taxon>Gammaproteobacteria</taxon>
        <taxon>Enterobacterales</taxon>
        <taxon>Pectobacteriaceae</taxon>
        <taxon>Pectobacterium</taxon>
    </lineage>
</organism>
<comment type="caution">
    <text evidence="1">The sequence shown here is derived from an EMBL/GenBank/DDBJ whole genome shotgun (WGS) entry which is preliminary data.</text>
</comment>
<protein>
    <submittedName>
        <fullName evidence="1">Uncharacterized protein</fullName>
    </submittedName>
</protein>